<evidence type="ECO:0000256" key="1">
    <source>
        <dbReference type="SAM" id="MobiDB-lite"/>
    </source>
</evidence>
<evidence type="ECO:0000313" key="2">
    <source>
        <dbReference type="EMBL" id="MPC96761.1"/>
    </source>
</evidence>
<proteinExistence type="predicted"/>
<feature type="compositionally biased region" description="Basic residues" evidence="1">
    <location>
        <begin position="105"/>
        <end position="126"/>
    </location>
</feature>
<dbReference type="Proteomes" id="UP000324222">
    <property type="component" value="Unassembled WGS sequence"/>
</dbReference>
<dbReference type="EMBL" id="VSRR010107235">
    <property type="protein sequence ID" value="MPC96761.1"/>
    <property type="molecule type" value="Genomic_DNA"/>
</dbReference>
<feature type="region of interest" description="Disordered" evidence="1">
    <location>
        <begin position="1"/>
        <end position="37"/>
    </location>
</feature>
<feature type="region of interest" description="Disordered" evidence="1">
    <location>
        <begin position="79"/>
        <end position="126"/>
    </location>
</feature>
<name>A0A5B7JFI4_PORTR</name>
<dbReference type="AlphaFoldDB" id="A0A5B7JFI4"/>
<reference evidence="2 3" key="1">
    <citation type="submission" date="2019-05" db="EMBL/GenBank/DDBJ databases">
        <title>Another draft genome of Portunus trituberculatus and its Hox gene families provides insights of decapod evolution.</title>
        <authorList>
            <person name="Jeong J.-H."/>
            <person name="Song I."/>
            <person name="Kim S."/>
            <person name="Choi T."/>
            <person name="Kim D."/>
            <person name="Ryu S."/>
            <person name="Kim W."/>
        </authorList>
    </citation>
    <scope>NUCLEOTIDE SEQUENCE [LARGE SCALE GENOMIC DNA]</scope>
    <source>
        <tissue evidence="2">Muscle</tissue>
    </source>
</reference>
<protein>
    <submittedName>
        <fullName evidence="2">Uncharacterized protein</fullName>
    </submittedName>
</protein>
<feature type="compositionally biased region" description="Polar residues" evidence="1">
    <location>
        <begin position="1"/>
        <end position="12"/>
    </location>
</feature>
<evidence type="ECO:0000313" key="3">
    <source>
        <dbReference type="Proteomes" id="UP000324222"/>
    </source>
</evidence>
<organism evidence="2 3">
    <name type="scientific">Portunus trituberculatus</name>
    <name type="common">Swimming crab</name>
    <name type="synonym">Neptunus trituberculatus</name>
    <dbReference type="NCBI Taxonomy" id="210409"/>
    <lineage>
        <taxon>Eukaryota</taxon>
        <taxon>Metazoa</taxon>
        <taxon>Ecdysozoa</taxon>
        <taxon>Arthropoda</taxon>
        <taxon>Crustacea</taxon>
        <taxon>Multicrustacea</taxon>
        <taxon>Malacostraca</taxon>
        <taxon>Eumalacostraca</taxon>
        <taxon>Eucarida</taxon>
        <taxon>Decapoda</taxon>
        <taxon>Pleocyemata</taxon>
        <taxon>Brachyura</taxon>
        <taxon>Eubrachyura</taxon>
        <taxon>Portunoidea</taxon>
        <taxon>Portunidae</taxon>
        <taxon>Portuninae</taxon>
        <taxon>Portunus</taxon>
    </lineage>
</organism>
<gene>
    <name evidence="2" type="ORF">E2C01_092037</name>
</gene>
<keyword evidence="3" id="KW-1185">Reference proteome</keyword>
<feature type="compositionally biased region" description="Basic residues" evidence="1">
    <location>
        <begin position="79"/>
        <end position="88"/>
    </location>
</feature>
<sequence length="126" mass="14623">MIRINKSGTTGYQRECVHSSPDGTQVSGSYRGHKYTPSLSVSLGITRIQVAPHPGRPLSVCNKIHVVFCCQFLQSRLKTRTRRKKGKRKKEEEEEEEEEKMEKERRRKGGSRRKGKRKKKKDPLKE</sequence>
<accession>A0A5B7JFI4</accession>
<comment type="caution">
    <text evidence="2">The sequence shown here is derived from an EMBL/GenBank/DDBJ whole genome shotgun (WGS) entry which is preliminary data.</text>
</comment>